<evidence type="ECO:0000259" key="4">
    <source>
        <dbReference type="SMART" id="SM00382"/>
    </source>
</evidence>
<feature type="transmembrane region" description="Helical" evidence="3">
    <location>
        <begin position="105"/>
        <end position="129"/>
    </location>
</feature>
<dbReference type="Gene3D" id="1.10.8.60">
    <property type="match status" value="1"/>
</dbReference>
<feature type="compositionally biased region" description="Basic and acidic residues" evidence="2">
    <location>
        <begin position="838"/>
        <end position="847"/>
    </location>
</feature>
<evidence type="ECO:0000313" key="5">
    <source>
        <dbReference type="EMBL" id="GAA1683697.1"/>
    </source>
</evidence>
<name>A0ABP4T7Z6_9ACTN</name>
<protein>
    <recommendedName>
        <fullName evidence="4">AAA+ ATPase domain-containing protein</fullName>
    </recommendedName>
</protein>
<keyword evidence="6" id="KW-1185">Reference proteome</keyword>
<dbReference type="PROSITE" id="PS00674">
    <property type="entry name" value="AAA"/>
    <property type="match status" value="1"/>
</dbReference>
<proteinExistence type="inferred from homology"/>
<dbReference type="SUPFAM" id="SSF52540">
    <property type="entry name" value="P-loop containing nucleoside triphosphate hydrolases"/>
    <property type="match status" value="1"/>
</dbReference>
<evidence type="ECO:0000256" key="2">
    <source>
        <dbReference type="SAM" id="MobiDB-lite"/>
    </source>
</evidence>
<feature type="region of interest" description="Disordered" evidence="2">
    <location>
        <begin position="777"/>
        <end position="870"/>
    </location>
</feature>
<reference evidence="6" key="1">
    <citation type="journal article" date="2019" name="Int. J. Syst. Evol. Microbiol.">
        <title>The Global Catalogue of Microorganisms (GCM) 10K type strain sequencing project: providing services to taxonomists for standard genome sequencing and annotation.</title>
        <authorList>
            <consortium name="The Broad Institute Genomics Platform"/>
            <consortium name="The Broad Institute Genome Sequencing Center for Infectious Disease"/>
            <person name="Wu L."/>
            <person name="Ma J."/>
        </authorList>
    </citation>
    <scope>NUCLEOTIDE SEQUENCE [LARGE SCALE GENOMIC DNA]</scope>
    <source>
        <strain evidence="6">JCM 13929</strain>
    </source>
</reference>
<comment type="caution">
    <text evidence="5">The sequence shown here is derived from an EMBL/GenBank/DDBJ whole genome shotgun (WGS) entry which is preliminary data.</text>
</comment>
<dbReference type="InterPro" id="IPR003960">
    <property type="entry name" value="ATPase_AAA_CS"/>
</dbReference>
<dbReference type="Pfam" id="PF01434">
    <property type="entry name" value="Peptidase_M41"/>
    <property type="match status" value="1"/>
</dbReference>
<evidence type="ECO:0000256" key="3">
    <source>
        <dbReference type="SAM" id="Phobius"/>
    </source>
</evidence>
<comment type="similarity">
    <text evidence="1">Belongs to the AAA ATPase family.</text>
</comment>
<dbReference type="InterPro" id="IPR037219">
    <property type="entry name" value="Peptidase_M41-like"/>
</dbReference>
<keyword evidence="3" id="KW-0472">Membrane</keyword>
<evidence type="ECO:0000256" key="1">
    <source>
        <dbReference type="RuleBase" id="RU003651"/>
    </source>
</evidence>
<organism evidence="5 6">
    <name type="scientific">Nonomuraea maheshkhaliensis</name>
    <dbReference type="NCBI Taxonomy" id="419590"/>
    <lineage>
        <taxon>Bacteria</taxon>
        <taxon>Bacillati</taxon>
        <taxon>Actinomycetota</taxon>
        <taxon>Actinomycetes</taxon>
        <taxon>Streptosporangiales</taxon>
        <taxon>Streptosporangiaceae</taxon>
        <taxon>Nonomuraea</taxon>
    </lineage>
</organism>
<keyword evidence="1" id="KW-0067">ATP-binding</keyword>
<dbReference type="Proteomes" id="UP001500064">
    <property type="component" value="Unassembled WGS sequence"/>
</dbReference>
<dbReference type="PANTHER" id="PTHR23076">
    <property type="entry name" value="METALLOPROTEASE M41 FTSH"/>
    <property type="match status" value="1"/>
</dbReference>
<dbReference type="Gene3D" id="3.40.50.300">
    <property type="entry name" value="P-loop containing nucleotide triphosphate hydrolases"/>
    <property type="match status" value="1"/>
</dbReference>
<dbReference type="InterPro" id="IPR003959">
    <property type="entry name" value="ATPase_AAA_core"/>
</dbReference>
<dbReference type="InterPro" id="IPR003593">
    <property type="entry name" value="AAA+_ATPase"/>
</dbReference>
<feature type="domain" description="AAA+ ATPase" evidence="4">
    <location>
        <begin position="213"/>
        <end position="431"/>
    </location>
</feature>
<dbReference type="InterPro" id="IPR000642">
    <property type="entry name" value="Peptidase_M41"/>
</dbReference>
<dbReference type="Gene3D" id="1.20.58.760">
    <property type="entry name" value="Peptidase M41"/>
    <property type="match status" value="1"/>
</dbReference>
<keyword evidence="3" id="KW-0812">Transmembrane</keyword>
<dbReference type="PANTHER" id="PTHR23076:SF97">
    <property type="entry name" value="ATP-DEPENDENT ZINC METALLOPROTEASE YME1L1"/>
    <property type="match status" value="1"/>
</dbReference>
<feature type="compositionally biased region" description="Low complexity" evidence="2">
    <location>
        <begin position="797"/>
        <end position="809"/>
    </location>
</feature>
<evidence type="ECO:0000313" key="6">
    <source>
        <dbReference type="Proteomes" id="UP001500064"/>
    </source>
</evidence>
<feature type="transmembrane region" description="Helical" evidence="3">
    <location>
        <begin position="899"/>
        <end position="924"/>
    </location>
</feature>
<dbReference type="EMBL" id="BAAAMU010000134">
    <property type="protein sequence ID" value="GAA1683697.1"/>
    <property type="molecule type" value="Genomic_DNA"/>
</dbReference>
<feature type="compositionally biased region" description="Gly residues" evidence="2">
    <location>
        <begin position="810"/>
        <end position="819"/>
    </location>
</feature>
<accession>A0ABP4T7Z6</accession>
<dbReference type="SUPFAM" id="SSF140990">
    <property type="entry name" value="FtsH protease domain-like"/>
    <property type="match status" value="1"/>
</dbReference>
<gene>
    <name evidence="5" type="ORF">GCM10009733_095220</name>
</gene>
<dbReference type="InterPro" id="IPR027417">
    <property type="entry name" value="P-loop_NTPase"/>
</dbReference>
<keyword evidence="3" id="KW-1133">Transmembrane helix</keyword>
<dbReference type="Pfam" id="PF00004">
    <property type="entry name" value="AAA"/>
    <property type="match status" value="2"/>
</dbReference>
<feature type="transmembrane region" description="Helical" evidence="3">
    <location>
        <begin position="141"/>
        <end position="163"/>
    </location>
</feature>
<feature type="compositionally biased region" description="Low complexity" evidence="2">
    <location>
        <begin position="852"/>
        <end position="870"/>
    </location>
</feature>
<sequence>MQFWDRSKFLIVLVLAYLILTWKVMADFEGIMTFPDAAQKIAIEYQWIFWLLGAEAVRQVHFFVSEHWSAYHRFWSQKVFGGFERWTHRRFDDWTRFRLARALKIAFFIVLIALVLGAVMDISPFAALLQAPALIWQALPFFLQIVFLFFFVIIQFVGLFWFLSRGGVETYFPDDIKTRFHDVWGQDHVVERVRENIVFLERPDEIERRGGYVPSGLLLWGPPGTGKTLMAEAVAGETGKPYVFVDPGAFTNMFMGIGILKVKSLFRKLRKLALRYGGVIVFFDEADSLGKRGRLAQQGPPGQGGGLSGLSGVHGCHGANYMSEATRQILAFGGNRAEEDPGRRNRFFMGGGMNSGGDPGTLQALLTELSGLKKPRGFFNRLVRRLLGMRPKPPPKYRILVMMATNRPDALDEALLRPGRIDRIYKVGYPSKAGRVRTYQGYFDKVWHELTPEQIDKLATITPYATGATIKDLVNESLITAIRDGREVITWSDVLRAKRLKQLGPPEDVEYIERERHAVAVHEACHAVVAYVTRFHLEIDIATIEKGADYLGMVASIKPEDQFTRWKSEHEADIMVSLASLAGERMFFGEDNSSGVSGDLYSATYLTAMMESYWGMGSGVTSLPALQELEIMGGKAMRKRGPGGGIGITEREPARRQPDLAPDVLGERIEFNLVRLLERTEQLLEEHRRDVLCLAHALETHKTLNGDDVVAIIRREPGPLIDGTIYASDELYQELEEYHHDAARAHKEHSHIDRALPGHQEAVPGVPVGYAAQGTGMPAPPFAAPPTGIQVLPPPGASAGPATAAPPAGSSGGSSGGRPSGIQAPPPTGPPVQVGQDAQREPADRPEFVPWAASPPGAAPSNGPVTGVSAGPSAPVPVVVGTPAAGTPSPQRRRRIGRIWLVVASLLGLVAISVIAALAVTGVLGGGGNATGSAAAPSMASPGLLLLLFVVVVAVIVGAGLAFVAIKGVRAAQTKAEQERDQAHARAQLLAAAMDPDTAMRLLGYDGNGTDRRGG</sequence>
<dbReference type="SMART" id="SM00382">
    <property type="entry name" value="AAA"/>
    <property type="match status" value="1"/>
</dbReference>
<feature type="transmembrane region" description="Helical" evidence="3">
    <location>
        <begin position="944"/>
        <end position="966"/>
    </location>
</feature>
<keyword evidence="1" id="KW-0547">Nucleotide-binding</keyword>